<name>A0A5A7PBU6_STRAF</name>
<keyword evidence="2" id="KW-1185">Reference proteome</keyword>
<protein>
    <submittedName>
        <fullName evidence="1">Imidazole glycerol phosphate synthase subunit HisF</fullName>
    </submittedName>
</protein>
<dbReference type="EMBL" id="BKCP01004317">
    <property type="protein sequence ID" value="GER30152.1"/>
    <property type="molecule type" value="Genomic_DNA"/>
</dbReference>
<accession>A0A5A7PBU6</accession>
<evidence type="ECO:0000313" key="2">
    <source>
        <dbReference type="Proteomes" id="UP000325081"/>
    </source>
</evidence>
<proteinExistence type="predicted"/>
<sequence>MTVNGTTTEMVLLDIWTRWSTVTEMVGASIYGGFRIGGVFKTVVVTSAGGRCDGENMAAFRRDSVRLNSSALACVKLWADVDGGRFSNLVILARVRRRRRAVADRRENWGGG</sequence>
<dbReference type="AlphaFoldDB" id="A0A5A7PBU6"/>
<gene>
    <name evidence="1" type="ORF">STAS_06080</name>
</gene>
<dbReference type="Proteomes" id="UP000325081">
    <property type="component" value="Unassembled WGS sequence"/>
</dbReference>
<evidence type="ECO:0000313" key="1">
    <source>
        <dbReference type="EMBL" id="GER30152.1"/>
    </source>
</evidence>
<reference evidence="2" key="1">
    <citation type="journal article" date="2019" name="Curr. Biol.">
        <title>Genome Sequence of Striga asiatica Provides Insight into the Evolution of Plant Parasitism.</title>
        <authorList>
            <person name="Yoshida S."/>
            <person name="Kim S."/>
            <person name="Wafula E.K."/>
            <person name="Tanskanen J."/>
            <person name="Kim Y.M."/>
            <person name="Honaas L."/>
            <person name="Yang Z."/>
            <person name="Spallek T."/>
            <person name="Conn C.E."/>
            <person name="Ichihashi Y."/>
            <person name="Cheong K."/>
            <person name="Cui S."/>
            <person name="Der J.P."/>
            <person name="Gundlach H."/>
            <person name="Jiao Y."/>
            <person name="Hori C."/>
            <person name="Ishida J.K."/>
            <person name="Kasahara H."/>
            <person name="Kiba T."/>
            <person name="Kim M.S."/>
            <person name="Koo N."/>
            <person name="Laohavisit A."/>
            <person name="Lee Y.H."/>
            <person name="Lumba S."/>
            <person name="McCourt P."/>
            <person name="Mortimer J.C."/>
            <person name="Mutuku J.M."/>
            <person name="Nomura T."/>
            <person name="Sasaki-Sekimoto Y."/>
            <person name="Seto Y."/>
            <person name="Wang Y."/>
            <person name="Wakatake T."/>
            <person name="Sakakibara H."/>
            <person name="Demura T."/>
            <person name="Yamaguchi S."/>
            <person name="Yoneyama K."/>
            <person name="Manabe R.I."/>
            <person name="Nelson D.C."/>
            <person name="Schulman A.H."/>
            <person name="Timko M.P."/>
            <person name="dePamphilis C.W."/>
            <person name="Choi D."/>
            <person name="Shirasu K."/>
        </authorList>
    </citation>
    <scope>NUCLEOTIDE SEQUENCE [LARGE SCALE GENOMIC DNA]</scope>
    <source>
        <strain evidence="2">cv. UVA1</strain>
    </source>
</reference>
<comment type="caution">
    <text evidence="1">The sequence shown here is derived from an EMBL/GenBank/DDBJ whole genome shotgun (WGS) entry which is preliminary data.</text>
</comment>
<organism evidence="1 2">
    <name type="scientific">Striga asiatica</name>
    <name type="common">Asiatic witchweed</name>
    <name type="synonym">Buchnera asiatica</name>
    <dbReference type="NCBI Taxonomy" id="4170"/>
    <lineage>
        <taxon>Eukaryota</taxon>
        <taxon>Viridiplantae</taxon>
        <taxon>Streptophyta</taxon>
        <taxon>Embryophyta</taxon>
        <taxon>Tracheophyta</taxon>
        <taxon>Spermatophyta</taxon>
        <taxon>Magnoliopsida</taxon>
        <taxon>eudicotyledons</taxon>
        <taxon>Gunneridae</taxon>
        <taxon>Pentapetalae</taxon>
        <taxon>asterids</taxon>
        <taxon>lamiids</taxon>
        <taxon>Lamiales</taxon>
        <taxon>Orobanchaceae</taxon>
        <taxon>Buchnereae</taxon>
        <taxon>Striga</taxon>
    </lineage>
</organism>